<dbReference type="InterPro" id="IPR016195">
    <property type="entry name" value="Pol/histidinol_Pase-like"/>
</dbReference>
<protein>
    <submittedName>
        <fullName evidence="2">PHP domain protein</fullName>
        <ecNumber evidence="2">3.1.3.-</ecNumber>
    </submittedName>
</protein>
<dbReference type="PANTHER" id="PTHR42924">
    <property type="entry name" value="EXONUCLEASE"/>
    <property type="match status" value="1"/>
</dbReference>
<dbReference type="HOGENOM" id="CLU_067347_1_0_9"/>
<sequence length="306" mass="33958">MIEGFLFWGSLSLVFLGGSFSMPGDLHNHSTCSDGSVPIHRLPLMAARAGLDTMAISDHDTLLSVNYCNEHPVQDGVRLLPATELTGYDHEHKHRVHLLCYFPDPESRELKEHCDILRQRRNECGLQSAKEIEALYPQFRTEQALEYAKDSGVLFKSGIMEALHQLGLCDAVYGKLYSYLFGWEPRGVVLHQVKYPSVQEVIATAKAAGAVLVFAHPTVYKSMPLVRQLAKEGIIDGIEVEHPRNSPEDRAECAALCEQYGLIHTGGTDFHGANHKVPHPVGTCTTADDQVARILELAHKRRGIDV</sequence>
<dbReference type="EC" id="3.1.3.-" evidence="2"/>
<feature type="domain" description="Polymerase/histidinol phosphatase N-terminal" evidence="1">
    <location>
        <begin position="24"/>
        <end position="89"/>
    </location>
</feature>
<dbReference type="GO" id="GO:0035312">
    <property type="term" value="F:5'-3' DNA exonuclease activity"/>
    <property type="evidence" value="ECO:0007669"/>
    <property type="project" value="TreeGrafter"/>
</dbReference>
<evidence type="ECO:0000259" key="1">
    <source>
        <dbReference type="SMART" id="SM00481"/>
    </source>
</evidence>
<dbReference type="Pfam" id="PF02811">
    <property type="entry name" value="PHP"/>
    <property type="match status" value="1"/>
</dbReference>
<dbReference type="InterPro" id="IPR052018">
    <property type="entry name" value="PHP_domain"/>
</dbReference>
<name>E2ZEP8_9FIRM</name>
<dbReference type="AlphaFoldDB" id="E2ZEP8"/>
<dbReference type="Gene3D" id="1.10.150.650">
    <property type="match status" value="1"/>
</dbReference>
<dbReference type="eggNOG" id="COG0613">
    <property type="taxonomic scope" value="Bacteria"/>
</dbReference>
<keyword evidence="2" id="KW-0378">Hydrolase</keyword>
<organism evidence="2 3">
    <name type="scientific">Faecalibacterium cf. prausnitzii KLE1255</name>
    <dbReference type="NCBI Taxonomy" id="748224"/>
    <lineage>
        <taxon>Bacteria</taxon>
        <taxon>Bacillati</taxon>
        <taxon>Bacillota</taxon>
        <taxon>Clostridia</taxon>
        <taxon>Eubacteriales</taxon>
        <taxon>Oscillospiraceae</taxon>
        <taxon>Faecalibacterium</taxon>
    </lineage>
</organism>
<dbReference type="InterPro" id="IPR004013">
    <property type="entry name" value="PHP_dom"/>
</dbReference>
<dbReference type="STRING" id="748224.HMPREF9436_00127"/>
<comment type="caution">
    <text evidence="2">The sequence shown here is derived from an EMBL/GenBank/DDBJ whole genome shotgun (WGS) entry which is preliminary data.</text>
</comment>
<accession>E2ZEP8</accession>
<dbReference type="InterPro" id="IPR003141">
    <property type="entry name" value="Pol/His_phosphatase_N"/>
</dbReference>
<evidence type="ECO:0000313" key="3">
    <source>
        <dbReference type="Proteomes" id="UP000006028"/>
    </source>
</evidence>
<evidence type="ECO:0000313" key="2">
    <source>
        <dbReference type="EMBL" id="EFQ08349.1"/>
    </source>
</evidence>
<dbReference type="PANTHER" id="PTHR42924:SF3">
    <property type="entry name" value="POLYMERASE_HISTIDINOL PHOSPHATASE N-TERMINAL DOMAIN-CONTAINING PROTEIN"/>
    <property type="match status" value="1"/>
</dbReference>
<dbReference type="Gene3D" id="3.20.20.140">
    <property type="entry name" value="Metal-dependent hydrolases"/>
    <property type="match status" value="1"/>
</dbReference>
<reference evidence="2 3" key="1">
    <citation type="submission" date="2010-08" db="EMBL/GenBank/DDBJ databases">
        <authorList>
            <person name="Weinstock G."/>
            <person name="Sodergren E."/>
            <person name="Clifton S."/>
            <person name="Fulton L."/>
            <person name="Fulton B."/>
            <person name="Courtney L."/>
            <person name="Fronick C."/>
            <person name="Harrison M."/>
            <person name="Strong C."/>
            <person name="Farmer C."/>
            <person name="Delahaunty K."/>
            <person name="Markovic C."/>
            <person name="Hall O."/>
            <person name="Minx P."/>
            <person name="Tomlinson C."/>
            <person name="Mitreva M."/>
            <person name="Hou S."/>
            <person name="Chen J."/>
            <person name="Wollam A."/>
            <person name="Pepin K.H."/>
            <person name="Johnson M."/>
            <person name="Bhonagiri V."/>
            <person name="Zhang X."/>
            <person name="Suruliraj S."/>
            <person name="Warren W."/>
            <person name="Chinwalla A."/>
            <person name="Mardis E.R."/>
            <person name="Wilson R.K."/>
        </authorList>
    </citation>
    <scope>NUCLEOTIDE SEQUENCE [LARGE SCALE GENOMIC DNA]</scope>
    <source>
        <strain evidence="2 3">KLE1255</strain>
    </source>
</reference>
<dbReference type="SMART" id="SM00481">
    <property type="entry name" value="POLIIIAc"/>
    <property type="match status" value="1"/>
</dbReference>
<dbReference type="CDD" id="cd07438">
    <property type="entry name" value="PHP_HisPPase_AMP"/>
    <property type="match status" value="1"/>
</dbReference>
<proteinExistence type="predicted"/>
<gene>
    <name evidence="2" type="ORF">HMPREF9436_00127</name>
</gene>
<dbReference type="EMBL" id="AECU01000014">
    <property type="protein sequence ID" value="EFQ08349.1"/>
    <property type="molecule type" value="Genomic_DNA"/>
</dbReference>
<dbReference type="BioCyc" id="FCF748224-HMP:GTSS-2262-MONOMER"/>
<dbReference type="GO" id="GO:0004534">
    <property type="term" value="F:5'-3' RNA exonuclease activity"/>
    <property type="evidence" value="ECO:0007669"/>
    <property type="project" value="TreeGrafter"/>
</dbReference>
<dbReference type="SUPFAM" id="SSF89550">
    <property type="entry name" value="PHP domain-like"/>
    <property type="match status" value="1"/>
</dbReference>
<dbReference type="Proteomes" id="UP000006028">
    <property type="component" value="Unassembled WGS sequence"/>
</dbReference>